<evidence type="ECO:0000313" key="2">
    <source>
        <dbReference type="EMBL" id="MDY6485948.1"/>
    </source>
</evidence>
<sequence length="87" mass="10616">MNTKECNKKLKHMFPEFREIIQKLREDNPHFAKIFEEHEILDKEINHLEQNPVNLINDSIESLKRKKLKLKDEMYRLLSHFKSELNV</sequence>
<dbReference type="Proteomes" id="UP001278995">
    <property type="component" value="Unassembled WGS sequence"/>
</dbReference>
<evidence type="ECO:0000313" key="6">
    <source>
        <dbReference type="Proteomes" id="UP001278995"/>
    </source>
</evidence>
<dbReference type="InterPro" id="IPR007420">
    <property type="entry name" value="DUF465"/>
</dbReference>
<evidence type="ECO:0000256" key="1">
    <source>
        <dbReference type="SAM" id="Coils"/>
    </source>
</evidence>
<organism evidence="4 5">
    <name type="scientific">Acinetobacter faecalis</name>
    <dbReference type="NCBI Taxonomy" id="2665161"/>
    <lineage>
        <taxon>Bacteria</taxon>
        <taxon>Pseudomonadati</taxon>
        <taxon>Pseudomonadota</taxon>
        <taxon>Gammaproteobacteria</taxon>
        <taxon>Moraxellales</taxon>
        <taxon>Moraxellaceae</taxon>
        <taxon>Acinetobacter</taxon>
    </lineage>
</organism>
<reference evidence="2 6" key="2">
    <citation type="submission" date="2023-11" db="EMBL/GenBank/DDBJ databases">
        <title>The common occurrence of Acinetobacte faecalis in cattle feces and its emended description.</title>
        <authorList>
            <person name="Kyselkova M."/>
            <person name="Xanthopoulou K."/>
            <person name="Shestivska V."/>
            <person name="Spanelova P."/>
            <person name="Maixnerova M."/>
            <person name="Higgins P.G."/>
            <person name="Nemec A."/>
        </authorList>
    </citation>
    <scope>NUCLEOTIDE SEQUENCE [LARGE SCALE GENOMIC DNA]</scope>
    <source>
        <strain evidence="2 6">ANC 7483</strain>
    </source>
</reference>
<reference evidence="3" key="3">
    <citation type="submission" date="2023-11" db="EMBL/GenBank/DDBJ databases">
        <authorList>
            <person name="Kyselkova M."/>
            <person name="Xanthopoulou K."/>
            <person name="Shestivska V."/>
            <person name="Spanelova P."/>
            <person name="Maixnerova M."/>
            <person name="Higgins P.G."/>
            <person name="Nemec A."/>
        </authorList>
    </citation>
    <scope>NUCLEOTIDE SEQUENCE</scope>
    <source>
        <strain evidence="3">ANC 7225</strain>
    </source>
</reference>
<evidence type="ECO:0000313" key="4">
    <source>
        <dbReference type="EMBL" id="MTD10395.1"/>
    </source>
</evidence>
<dbReference type="EMBL" id="JAXHPO010000009">
    <property type="protein sequence ID" value="MDY6549790.1"/>
    <property type="molecule type" value="Genomic_DNA"/>
</dbReference>
<dbReference type="RefSeq" id="WP_154772033.1">
    <property type="nucleotide sequence ID" value="NZ_JAXHPE010000012.1"/>
</dbReference>
<dbReference type="GeneID" id="86888676"/>
<dbReference type="AlphaFoldDB" id="A0A6L6GD49"/>
<evidence type="ECO:0000313" key="5">
    <source>
        <dbReference type="Proteomes" id="UP000473854"/>
    </source>
</evidence>
<dbReference type="Gene3D" id="6.10.280.50">
    <property type="match status" value="1"/>
</dbReference>
<gene>
    <name evidence="4" type="ORF">GIX10_02880</name>
    <name evidence="3" type="ORF">SKM48_03245</name>
    <name evidence="2" type="ORF">SKM51_01780</name>
</gene>
<keyword evidence="7" id="KW-1185">Reference proteome</keyword>
<name>A0A6L6GD49_9GAMM</name>
<protein>
    <submittedName>
        <fullName evidence="4">DUF465 domain-containing protein</fullName>
    </submittedName>
</protein>
<comment type="caution">
    <text evidence="4">The sequence shown here is derived from an EMBL/GenBank/DDBJ whole genome shotgun (WGS) entry which is preliminary data.</text>
</comment>
<dbReference type="InterPro" id="IPR038444">
    <property type="entry name" value="DUF465_sf"/>
</dbReference>
<dbReference type="Pfam" id="PF04325">
    <property type="entry name" value="DUF465"/>
    <property type="match status" value="1"/>
</dbReference>
<evidence type="ECO:0000313" key="3">
    <source>
        <dbReference type="EMBL" id="MDY6549790.1"/>
    </source>
</evidence>
<feature type="coiled-coil region" evidence="1">
    <location>
        <begin position="31"/>
        <end position="73"/>
    </location>
</feature>
<reference evidence="3 7" key="4">
    <citation type="journal article" date="2024" name="Syst. Appl. Microbiol.">
        <title>Evidence for the occurrence of Acinetobacter faecalis in cattle feces and its emended description.</title>
        <authorList>
            <person name="Kyselkova M."/>
            <person name="Xanthopoulou K."/>
            <person name="Shestivska V."/>
            <person name="Spanelova P."/>
            <person name="Maixnerova M."/>
            <person name="Higgins P.G."/>
            <person name="Nemec A."/>
        </authorList>
    </citation>
    <scope>NUCLEOTIDE SEQUENCE [LARGE SCALE GENOMIC DNA]</scope>
    <source>
        <strain evidence="3 7">ANC 7225</strain>
    </source>
</reference>
<proteinExistence type="predicted"/>
<evidence type="ECO:0000313" key="7">
    <source>
        <dbReference type="Proteomes" id="UP001284094"/>
    </source>
</evidence>
<accession>A0A6L6GD49</accession>
<dbReference type="Proteomes" id="UP000473854">
    <property type="component" value="Unassembled WGS sequence"/>
</dbReference>
<dbReference type="EMBL" id="JAXHPL010000005">
    <property type="protein sequence ID" value="MDY6485948.1"/>
    <property type="molecule type" value="Genomic_DNA"/>
</dbReference>
<reference evidence="4 5" key="1">
    <citation type="submission" date="2019-11" db="EMBL/GenBank/DDBJ databases">
        <authorList>
            <person name="An D."/>
        </authorList>
    </citation>
    <scope>NUCLEOTIDE SEQUENCE [LARGE SCALE GENOMIC DNA]</scope>
    <source>
        <strain evidence="4 5">YIM 103518</strain>
    </source>
</reference>
<dbReference type="EMBL" id="WLYL01000005">
    <property type="protein sequence ID" value="MTD10395.1"/>
    <property type="molecule type" value="Genomic_DNA"/>
</dbReference>
<dbReference type="Proteomes" id="UP001284094">
    <property type="component" value="Unassembled WGS sequence"/>
</dbReference>
<keyword evidence="1" id="KW-0175">Coiled coil</keyword>